<dbReference type="STRING" id="97359.A0A550CJR9"/>
<evidence type="ECO:0000313" key="3">
    <source>
        <dbReference type="Proteomes" id="UP000320762"/>
    </source>
</evidence>
<proteinExistence type="predicted"/>
<gene>
    <name evidence="2" type="ORF">BD626DRAFT_582802</name>
</gene>
<feature type="compositionally biased region" description="Polar residues" evidence="1">
    <location>
        <begin position="68"/>
        <end position="102"/>
    </location>
</feature>
<accession>A0A550CJR9</accession>
<dbReference type="Proteomes" id="UP000320762">
    <property type="component" value="Unassembled WGS sequence"/>
</dbReference>
<evidence type="ECO:0000313" key="2">
    <source>
        <dbReference type="EMBL" id="TRM65055.1"/>
    </source>
</evidence>
<evidence type="ECO:0008006" key="4">
    <source>
        <dbReference type="Google" id="ProtNLM"/>
    </source>
</evidence>
<dbReference type="OrthoDB" id="3265815at2759"/>
<keyword evidence="3" id="KW-1185">Reference proteome</keyword>
<name>A0A550CJR9_9AGAR</name>
<feature type="region of interest" description="Disordered" evidence="1">
    <location>
        <begin position="66"/>
        <end position="102"/>
    </location>
</feature>
<protein>
    <recommendedName>
        <fullName evidence="4">BTB domain-containing protein</fullName>
    </recommendedName>
</protein>
<organism evidence="2 3">
    <name type="scientific">Schizophyllum amplum</name>
    <dbReference type="NCBI Taxonomy" id="97359"/>
    <lineage>
        <taxon>Eukaryota</taxon>
        <taxon>Fungi</taxon>
        <taxon>Dikarya</taxon>
        <taxon>Basidiomycota</taxon>
        <taxon>Agaricomycotina</taxon>
        <taxon>Agaricomycetes</taxon>
        <taxon>Agaricomycetidae</taxon>
        <taxon>Agaricales</taxon>
        <taxon>Schizophyllaceae</taxon>
        <taxon>Schizophyllum</taxon>
    </lineage>
</organism>
<dbReference type="EMBL" id="VDMD01000006">
    <property type="protein sequence ID" value="TRM65055.1"/>
    <property type="molecule type" value="Genomic_DNA"/>
</dbReference>
<dbReference type="AlphaFoldDB" id="A0A550CJR9"/>
<evidence type="ECO:0000256" key="1">
    <source>
        <dbReference type="SAM" id="MobiDB-lite"/>
    </source>
</evidence>
<reference evidence="2 3" key="1">
    <citation type="journal article" date="2019" name="New Phytol.">
        <title>Comparative genomics reveals unique wood-decay strategies and fruiting body development in the Schizophyllaceae.</title>
        <authorList>
            <person name="Almasi E."/>
            <person name="Sahu N."/>
            <person name="Krizsan K."/>
            <person name="Balint B."/>
            <person name="Kovacs G.M."/>
            <person name="Kiss B."/>
            <person name="Cseklye J."/>
            <person name="Drula E."/>
            <person name="Henrissat B."/>
            <person name="Nagy I."/>
            <person name="Chovatia M."/>
            <person name="Adam C."/>
            <person name="LaButti K."/>
            <person name="Lipzen A."/>
            <person name="Riley R."/>
            <person name="Grigoriev I.V."/>
            <person name="Nagy L.G."/>
        </authorList>
    </citation>
    <scope>NUCLEOTIDE SEQUENCE [LARGE SCALE GENOMIC DNA]</scope>
    <source>
        <strain evidence="2 3">NL-1724</strain>
    </source>
</reference>
<comment type="caution">
    <text evidence="2">The sequence shown here is derived from an EMBL/GenBank/DDBJ whole genome shotgun (WGS) entry which is preliminary data.</text>
</comment>
<sequence>MSPTPSSSVVRPPLDLELPTDDAFFNDVVHWDQGLGSAVLHDPWPPEPLSESSDASMSTCDQWLIDATSGSPSYPTPPASNEGTSASGTPTDWASDGSPSSTERIVSTAFNIHSPPSAVHFPDIELVSSDYVLFYVSCAVLAKASTNGFGHAVPAPGGRRAMPLRAEVLNLLLHAAYQISPAAFAPSLDLLAETAGRLEEYGMDRNAYVARGTVLFDTFASFATVAPMRLYVAAAANDLLDPARIASSHLLAYPMHALTDADAAAMGATYLKKLFMLQHMRSRRLRELLVPPQGFHAETSKCGLKEQRNLTHAWTRATLQMLADARPDTSSGMLRADLSTLKNETSCEECKKMLEARIWKMLVDWMTTPMTI</sequence>